<sequence length="174" mass="20136">MDHDHNHDMSTTMATGTTTMPDGVCIPRMDMSLHWGTCEWILVRTWKADTTGKFVFAAVLICFATVAYEGLKFYREMLFYQTARNKVKFTKQNDGTLVKVQEKMTIKDQLFNWPHILQTFLHGLQIFISYMLMLIIMLCNLNLIISICVGAAVGYFFFAWLKKSTINDLNECCY</sequence>
<keyword evidence="4" id="KW-0813">Transport</keyword>
<evidence type="ECO:0000256" key="1">
    <source>
        <dbReference type="ARBA" id="ARBA00022692"/>
    </source>
</evidence>
<keyword evidence="2 4" id="KW-1133">Transmembrane helix</keyword>
<dbReference type="AlphaFoldDB" id="A0A9J6BNZ0"/>
<gene>
    <name evidence="5" type="ORF">PVAND_001345</name>
</gene>
<keyword evidence="4" id="KW-0187">Copper transport</keyword>
<dbReference type="EMBL" id="JADBJN010000003">
    <property type="protein sequence ID" value="KAG5671131.1"/>
    <property type="molecule type" value="Genomic_DNA"/>
</dbReference>
<comment type="caution">
    <text evidence="5">The sequence shown here is derived from an EMBL/GenBank/DDBJ whole genome shotgun (WGS) entry which is preliminary data.</text>
</comment>
<evidence type="ECO:0000256" key="4">
    <source>
        <dbReference type="RuleBase" id="RU367022"/>
    </source>
</evidence>
<name>A0A9J6BNZ0_POLVA</name>
<feature type="transmembrane region" description="Helical" evidence="4">
    <location>
        <begin position="116"/>
        <end position="137"/>
    </location>
</feature>
<reference evidence="5" key="1">
    <citation type="submission" date="2021-03" db="EMBL/GenBank/DDBJ databases">
        <title>Chromosome level genome of the anhydrobiotic midge Polypedilum vanderplanki.</title>
        <authorList>
            <person name="Yoshida Y."/>
            <person name="Kikawada T."/>
            <person name="Gusev O."/>
        </authorList>
    </citation>
    <scope>NUCLEOTIDE SEQUENCE</scope>
    <source>
        <strain evidence="5">NIAS01</strain>
        <tissue evidence="5">Whole body or cell culture</tissue>
    </source>
</reference>
<accession>A0A9J6BNZ0</accession>
<evidence type="ECO:0000256" key="3">
    <source>
        <dbReference type="ARBA" id="ARBA00023136"/>
    </source>
</evidence>
<comment type="subcellular location">
    <subcellularLocation>
        <location evidence="4">Membrane</location>
        <topology evidence="4">Multi-pass membrane protein</topology>
    </subcellularLocation>
</comment>
<feature type="transmembrane region" description="Helical" evidence="4">
    <location>
        <begin position="54"/>
        <end position="71"/>
    </location>
</feature>
<organism evidence="5 6">
    <name type="scientific">Polypedilum vanderplanki</name>
    <name type="common">Sleeping chironomid midge</name>
    <dbReference type="NCBI Taxonomy" id="319348"/>
    <lineage>
        <taxon>Eukaryota</taxon>
        <taxon>Metazoa</taxon>
        <taxon>Ecdysozoa</taxon>
        <taxon>Arthropoda</taxon>
        <taxon>Hexapoda</taxon>
        <taxon>Insecta</taxon>
        <taxon>Pterygota</taxon>
        <taxon>Neoptera</taxon>
        <taxon>Endopterygota</taxon>
        <taxon>Diptera</taxon>
        <taxon>Nematocera</taxon>
        <taxon>Chironomoidea</taxon>
        <taxon>Chironomidae</taxon>
        <taxon>Chironominae</taxon>
        <taxon>Polypedilum</taxon>
        <taxon>Polypedilum</taxon>
    </lineage>
</organism>
<protein>
    <recommendedName>
        <fullName evidence="4">Copper transport protein</fullName>
    </recommendedName>
</protein>
<dbReference type="PANTHER" id="PTHR12483:SF115">
    <property type="entry name" value="COPPER TRANSPORT PROTEIN"/>
    <property type="match status" value="1"/>
</dbReference>
<dbReference type="GO" id="GO:0005375">
    <property type="term" value="F:copper ion transmembrane transporter activity"/>
    <property type="evidence" value="ECO:0007669"/>
    <property type="project" value="UniProtKB-UniRule"/>
</dbReference>
<feature type="transmembrane region" description="Helical" evidence="4">
    <location>
        <begin position="143"/>
        <end position="161"/>
    </location>
</feature>
<dbReference type="Proteomes" id="UP001107558">
    <property type="component" value="Chromosome 3"/>
</dbReference>
<dbReference type="OrthoDB" id="161814at2759"/>
<dbReference type="InterPro" id="IPR007274">
    <property type="entry name" value="Cop_transporter"/>
</dbReference>
<evidence type="ECO:0000313" key="5">
    <source>
        <dbReference type="EMBL" id="KAG5671131.1"/>
    </source>
</evidence>
<keyword evidence="4" id="KW-0186">Copper</keyword>
<evidence type="ECO:0000313" key="6">
    <source>
        <dbReference type="Proteomes" id="UP001107558"/>
    </source>
</evidence>
<keyword evidence="1 4" id="KW-0812">Transmembrane</keyword>
<keyword evidence="4" id="KW-0406">Ion transport</keyword>
<dbReference type="GO" id="GO:0016020">
    <property type="term" value="C:membrane"/>
    <property type="evidence" value="ECO:0007669"/>
    <property type="project" value="UniProtKB-SubCell"/>
</dbReference>
<evidence type="ECO:0000256" key="2">
    <source>
        <dbReference type="ARBA" id="ARBA00022989"/>
    </source>
</evidence>
<comment type="similarity">
    <text evidence="4">Belongs to the copper transporter (Ctr) (TC 1.A.56) family. SLC31A subfamily.</text>
</comment>
<proteinExistence type="inferred from homology"/>
<dbReference type="Pfam" id="PF04145">
    <property type="entry name" value="Ctr"/>
    <property type="match status" value="1"/>
</dbReference>
<keyword evidence="3 4" id="KW-0472">Membrane</keyword>
<keyword evidence="6" id="KW-1185">Reference proteome</keyword>
<dbReference type="PANTHER" id="PTHR12483">
    <property type="entry name" value="SOLUTE CARRIER FAMILY 31 COPPER TRANSPORTERS"/>
    <property type="match status" value="1"/>
</dbReference>